<reference evidence="1 2" key="1">
    <citation type="submission" date="2021-10" db="EMBL/GenBank/DDBJ databases">
        <title>Collection of gut derived symbiotic bacterial strains cultured from healthy donors.</title>
        <authorList>
            <person name="Lin H."/>
            <person name="Littmann E."/>
            <person name="Kohout C."/>
            <person name="Pamer E.G."/>
        </authorList>
    </citation>
    <scope>NUCLEOTIDE SEQUENCE [LARGE SCALE GENOMIC DNA]</scope>
    <source>
        <strain evidence="1 2">DFI.1.165</strain>
    </source>
</reference>
<dbReference type="RefSeq" id="WP_066734265.1">
    <property type="nucleotide sequence ID" value="NZ_JAJCIQ010000003.1"/>
</dbReference>
<sequence length="141" mass="15547">MTKRELSAILAKASTEETAELAGKIKRECEIKMLKEPQKTLVMVKVRESVKNSLFYLGEILATECMVTVNGVRGMTVIAGDDFEKAVDAAVIDGYLNCVGEPKASIVIDKIRELGREQAEGRAALNRQLRKSKVNFNVMGE</sequence>
<dbReference type="InterPro" id="IPR009609">
    <property type="entry name" value="Phosphonate_metab_PhnG"/>
</dbReference>
<protein>
    <submittedName>
        <fullName evidence="1">Phosphonate C-P lyase system protein PhnG</fullName>
    </submittedName>
</protein>
<dbReference type="EMBL" id="JAJCIS010000003">
    <property type="protein sequence ID" value="MCB7387308.1"/>
    <property type="molecule type" value="Genomic_DNA"/>
</dbReference>
<accession>A0ABS8DFW4</accession>
<name>A0ABS8DFW4_9FIRM</name>
<dbReference type="NCBIfam" id="TIGR03293">
    <property type="entry name" value="PhnG_redo"/>
    <property type="match status" value="1"/>
</dbReference>
<keyword evidence="2" id="KW-1185">Reference proteome</keyword>
<dbReference type="Pfam" id="PF06754">
    <property type="entry name" value="PhnG"/>
    <property type="match status" value="1"/>
</dbReference>
<organism evidence="1 2">
    <name type="scientific">Bariatricus massiliensis</name>
    <dbReference type="NCBI Taxonomy" id="1745713"/>
    <lineage>
        <taxon>Bacteria</taxon>
        <taxon>Bacillati</taxon>
        <taxon>Bacillota</taxon>
        <taxon>Clostridia</taxon>
        <taxon>Lachnospirales</taxon>
        <taxon>Lachnospiraceae</taxon>
        <taxon>Bariatricus</taxon>
    </lineage>
</organism>
<proteinExistence type="predicted"/>
<dbReference type="Proteomes" id="UP001299546">
    <property type="component" value="Unassembled WGS sequence"/>
</dbReference>
<keyword evidence="1" id="KW-0456">Lyase</keyword>
<comment type="caution">
    <text evidence="1">The sequence shown here is derived from an EMBL/GenBank/DDBJ whole genome shotgun (WGS) entry which is preliminary data.</text>
</comment>
<evidence type="ECO:0000313" key="1">
    <source>
        <dbReference type="EMBL" id="MCB7387308.1"/>
    </source>
</evidence>
<gene>
    <name evidence="1" type="primary">phnG</name>
    <name evidence="1" type="ORF">LIZ65_08400</name>
</gene>
<evidence type="ECO:0000313" key="2">
    <source>
        <dbReference type="Proteomes" id="UP001299546"/>
    </source>
</evidence>
<dbReference type="GO" id="GO:0016829">
    <property type="term" value="F:lyase activity"/>
    <property type="evidence" value="ECO:0007669"/>
    <property type="project" value="UniProtKB-KW"/>
</dbReference>